<sequence length="127" mass="14253">MHIKICLLLLSVLIPFTSYAEKGEFAFSVGAQKHIFDSSCIKSIHYARQDETGSDNLGFHFTDSCGERLSKITRENMGKKLTVSYLGNELSTAMILQLLKSNFRISTKDTPRVVLMQVIDDYGVTVE</sequence>
<evidence type="ECO:0000256" key="1">
    <source>
        <dbReference type="SAM" id="SignalP"/>
    </source>
</evidence>
<reference evidence="2 3" key="1">
    <citation type="submission" date="2018-04" db="EMBL/GenBank/DDBJ databases">
        <title>Brenneria corticis sp.nov.</title>
        <authorList>
            <person name="Li Y."/>
        </authorList>
    </citation>
    <scope>NUCLEOTIDE SEQUENCE [LARGE SCALE GENOMIC DNA]</scope>
    <source>
        <strain evidence="2 3">CFCC 11842</strain>
    </source>
</reference>
<gene>
    <name evidence="2" type="ORF">DDT56_02255</name>
</gene>
<keyword evidence="3" id="KW-1185">Reference proteome</keyword>
<name>A0A2U1UBI3_9GAMM</name>
<feature type="chain" id="PRO_5015576292" evidence="1">
    <location>
        <begin position="21"/>
        <end position="127"/>
    </location>
</feature>
<evidence type="ECO:0000313" key="3">
    <source>
        <dbReference type="Proteomes" id="UP000296159"/>
    </source>
</evidence>
<accession>A0A2U1UBI3</accession>
<dbReference type="Gene3D" id="3.30.1360.200">
    <property type="match status" value="1"/>
</dbReference>
<keyword evidence="1" id="KW-0732">Signal</keyword>
<feature type="signal peptide" evidence="1">
    <location>
        <begin position="1"/>
        <end position="20"/>
    </location>
</feature>
<dbReference type="RefSeq" id="WP_136164894.1">
    <property type="nucleotide sequence ID" value="NZ_KZ819072.1"/>
</dbReference>
<dbReference type="Proteomes" id="UP000296159">
    <property type="component" value="Unassembled WGS sequence"/>
</dbReference>
<dbReference type="AlphaFoldDB" id="A0A2U1UBI3"/>
<protein>
    <submittedName>
        <fullName evidence="2">Insecticidal toxin complex protein tccz</fullName>
    </submittedName>
</protein>
<organism evidence="2 3">
    <name type="scientific">Brenneria corticis</name>
    <dbReference type="NCBI Taxonomy" id="2173106"/>
    <lineage>
        <taxon>Bacteria</taxon>
        <taxon>Pseudomonadati</taxon>
        <taxon>Pseudomonadota</taxon>
        <taxon>Gammaproteobacteria</taxon>
        <taxon>Enterobacterales</taxon>
        <taxon>Pectobacteriaceae</taxon>
        <taxon>Brenneria</taxon>
    </lineage>
</organism>
<proteinExistence type="predicted"/>
<evidence type="ECO:0000313" key="2">
    <source>
        <dbReference type="EMBL" id="PWC19023.1"/>
    </source>
</evidence>
<comment type="caution">
    <text evidence="2">The sequence shown here is derived from an EMBL/GenBank/DDBJ whole genome shotgun (WGS) entry which is preliminary data.</text>
</comment>
<dbReference type="EMBL" id="QDKH01000003">
    <property type="protein sequence ID" value="PWC19023.1"/>
    <property type="molecule type" value="Genomic_DNA"/>
</dbReference>